<evidence type="ECO:0000313" key="2">
    <source>
        <dbReference type="Proteomes" id="UP000559404"/>
    </source>
</evidence>
<dbReference type="AlphaFoldDB" id="A0A838XSH2"/>
<name>A0A838XSH2_9HYPH</name>
<keyword evidence="2" id="KW-1185">Reference proteome</keyword>
<comment type="caution">
    <text evidence="1">The sequence shown here is derived from an EMBL/GenBank/DDBJ whole genome shotgun (WGS) entry which is preliminary data.</text>
</comment>
<reference evidence="1 2" key="2">
    <citation type="submission" date="2020-08" db="EMBL/GenBank/DDBJ databases">
        <title>Stappia taiwanensis sp. nov., isolated from a coastal thermal spring.</title>
        <authorList>
            <person name="Kampfer P."/>
        </authorList>
    </citation>
    <scope>NUCLEOTIDE SEQUENCE [LARGE SCALE GENOMIC DNA]</scope>
    <source>
        <strain evidence="1 2">DSM 23284</strain>
    </source>
</reference>
<protein>
    <submittedName>
        <fullName evidence="1">Uncharacterized protein</fullName>
    </submittedName>
</protein>
<evidence type="ECO:0000313" key="1">
    <source>
        <dbReference type="EMBL" id="MBA4612697.1"/>
    </source>
</evidence>
<accession>A0A838XSH2</accession>
<proteinExistence type="predicted"/>
<reference evidence="1 2" key="1">
    <citation type="submission" date="2020-07" db="EMBL/GenBank/DDBJ databases">
        <authorList>
            <person name="Li M."/>
        </authorList>
    </citation>
    <scope>NUCLEOTIDE SEQUENCE [LARGE SCALE GENOMIC DNA]</scope>
    <source>
        <strain evidence="1 2">DSM 23284</strain>
    </source>
</reference>
<sequence length="233" mass="25198">MNGVLLIGEPDSLMDALRAKLSGLPVAVHELGDHAPAGAPVGRPDGDRQGSAVAVLDAWDMSIAPIDRIIFGPVAIEHDLPRTADDIERLALAHETALLSFLMQLQAAGRLLARHRGGQIWVITPDQSARYLVPISTSPIDTMARRAAVKSFAREIRRMDVLVNCLEVQLEFDQVPADQWRTPRNRTNVYASRFRKSPATSVAGFLCGLLAQADLPMSGLVVPVGIGLTEQSI</sequence>
<dbReference type="EMBL" id="JACEON010000012">
    <property type="protein sequence ID" value="MBA4612697.1"/>
    <property type="molecule type" value="Genomic_DNA"/>
</dbReference>
<dbReference type="Proteomes" id="UP000559404">
    <property type="component" value="Unassembled WGS sequence"/>
</dbReference>
<dbReference type="RefSeq" id="WP_181760880.1">
    <property type="nucleotide sequence ID" value="NZ_BMCR01000003.1"/>
</dbReference>
<organism evidence="1 2">
    <name type="scientific">Stappia taiwanensis</name>
    <dbReference type="NCBI Taxonomy" id="992267"/>
    <lineage>
        <taxon>Bacteria</taxon>
        <taxon>Pseudomonadati</taxon>
        <taxon>Pseudomonadota</taxon>
        <taxon>Alphaproteobacteria</taxon>
        <taxon>Hyphomicrobiales</taxon>
        <taxon>Stappiaceae</taxon>
        <taxon>Stappia</taxon>
    </lineage>
</organism>
<gene>
    <name evidence="1" type="ORF">H1W37_13600</name>
</gene>